<dbReference type="EMBL" id="CP061538">
    <property type="protein sequence ID" value="QNV40200.1"/>
    <property type="molecule type" value="Genomic_DNA"/>
</dbReference>
<evidence type="ECO:0000259" key="7">
    <source>
        <dbReference type="Pfam" id="PF07730"/>
    </source>
</evidence>
<keyword evidence="4" id="KW-0175">Coiled coil</keyword>
<dbReference type="InterPro" id="IPR011712">
    <property type="entry name" value="Sig_transdc_His_kin_sub3_dim/P"/>
</dbReference>
<dbReference type="Pfam" id="PF07730">
    <property type="entry name" value="HisKA_3"/>
    <property type="match status" value="1"/>
</dbReference>
<dbReference type="SUPFAM" id="SSF55874">
    <property type="entry name" value="ATPase domain of HSP90 chaperone/DNA topoisomerase II/histidine kinase"/>
    <property type="match status" value="1"/>
</dbReference>
<proteinExistence type="predicted"/>
<feature type="coiled-coil region" evidence="4">
    <location>
        <begin position="185"/>
        <end position="212"/>
    </location>
</feature>
<evidence type="ECO:0000313" key="8">
    <source>
        <dbReference type="EMBL" id="QNV40200.1"/>
    </source>
</evidence>
<keyword evidence="3" id="KW-0902">Two-component regulatory system</keyword>
<protein>
    <submittedName>
        <fullName evidence="8">Sensor histidine kinase</fullName>
    </submittedName>
</protein>
<keyword evidence="1" id="KW-0808">Transferase</keyword>
<dbReference type="KEGG" id="rama:IDM48_01795"/>
<dbReference type="GO" id="GO:0046983">
    <property type="term" value="F:protein dimerization activity"/>
    <property type="evidence" value="ECO:0007669"/>
    <property type="project" value="InterPro"/>
</dbReference>
<feature type="transmembrane region" description="Helical" evidence="5">
    <location>
        <begin position="113"/>
        <end position="143"/>
    </location>
</feature>
<keyword evidence="5" id="KW-0472">Membrane</keyword>
<evidence type="ECO:0000259" key="6">
    <source>
        <dbReference type="Pfam" id="PF02518"/>
    </source>
</evidence>
<gene>
    <name evidence="8" type="ORF">IDM48_01795</name>
</gene>
<organism evidence="8 9">
    <name type="scientific">Rothia amarae</name>
    <dbReference type="NCBI Taxonomy" id="169480"/>
    <lineage>
        <taxon>Bacteria</taxon>
        <taxon>Bacillati</taxon>
        <taxon>Actinomycetota</taxon>
        <taxon>Actinomycetes</taxon>
        <taxon>Micrococcales</taxon>
        <taxon>Micrococcaceae</taxon>
        <taxon>Rothia</taxon>
    </lineage>
</organism>
<dbReference type="PANTHER" id="PTHR24421:SF62">
    <property type="entry name" value="SENSORY TRANSDUCTION HISTIDINE KINASE"/>
    <property type="match status" value="1"/>
</dbReference>
<keyword evidence="5" id="KW-1133">Transmembrane helix</keyword>
<dbReference type="PANTHER" id="PTHR24421">
    <property type="entry name" value="NITRATE/NITRITE SENSOR PROTEIN NARX-RELATED"/>
    <property type="match status" value="1"/>
</dbReference>
<keyword evidence="2 8" id="KW-0418">Kinase</keyword>
<feature type="transmembrane region" description="Helical" evidence="5">
    <location>
        <begin position="155"/>
        <end position="175"/>
    </location>
</feature>
<dbReference type="Proteomes" id="UP000516421">
    <property type="component" value="Chromosome"/>
</dbReference>
<feature type="transmembrane region" description="Helical" evidence="5">
    <location>
        <begin position="12"/>
        <end position="31"/>
    </location>
</feature>
<feature type="domain" description="Histidine kinase/HSP90-like ATPase" evidence="6">
    <location>
        <begin position="326"/>
        <end position="423"/>
    </location>
</feature>
<sequence>MNPAPEESSVLQILRISLHVMFAFLLAVGFISALQDDAAPGRLTVGSLALALTYMAGTIVENRFARGKFGGVRGANLVRSRPALARTWLAIVVMLWLVLLYHHSSFTWMMFPLVFLCMHLLPVIPALGAVALLTGISIGLPAIQTQHESAHELSAGAIIGPSLGALLAIIISLAYRQLHRDSLAHQRTAEKLRATQAELAQKEHESGRLEERERLAREIHDTLAQGLSSIVLISRAAAAKPTAPEVGEQLSVINRVAADNLAEARRFIRDLSSPSLTTSLVPALERLCAETQRMVSARGDSLSCTVHLDGDQSPLSAAELPEPIQEALIRITQGALANVAAHAHAQHAVVTLGLWEHTTTLDIFDDGRGFIPTLAAEAHPTHPADGSGYGLVSLRARAVEIGAELAVESTPGEGTVVTLSLPHSSLTQGRS</sequence>
<dbReference type="GO" id="GO:0016020">
    <property type="term" value="C:membrane"/>
    <property type="evidence" value="ECO:0007669"/>
    <property type="project" value="InterPro"/>
</dbReference>
<dbReference type="GO" id="GO:0000155">
    <property type="term" value="F:phosphorelay sensor kinase activity"/>
    <property type="evidence" value="ECO:0007669"/>
    <property type="project" value="InterPro"/>
</dbReference>
<reference evidence="8 9" key="1">
    <citation type="submission" date="2020-09" db="EMBL/GenBank/DDBJ databases">
        <title>Investigation of environmental microbe.</title>
        <authorList>
            <person name="Ou Y."/>
            <person name="Kang Q."/>
        </authorList>
    </citation>
    <scope>NUCLEOTIDE SEQUENCE [LARGE SCALE GENOMIC DNA]</scope>
    <source>
        <strain evidence="8 9">KJZ-9</strain>
    </source>
</reference>
<dbReference type="InterPro" id="IPR017205">
    <property type="entry name" value="Sig_transdc_His_kinase_ChrS"/>
</dbReference>
<evidence type="ECO:0000256" key="4">
    <source>
        <dbReference type="SAM" id="Coils"/>
    </source>
</evidence>
<evidence type="ECO:0000256" key="5">
    <source>
        <dbReference type="SAM" id="Phobius"/>
    </source>
</evidence>
<dbReference type="Gene3D" id="3.30.565.10">
    <property type="entry name" value="Histidine kinase-like ATPase, C-terminal domain"/>
    <property type="match status" value="1"/>
</dbReference>
<evidence type="ECO:0000256" key="3">
    <source>
        <dbReference type="ARBA" id="ARBA00023012"/>
    </source>
</evidence>
<keyword evidence="5" id="KW-0812">Transmembrane</keyword>
<dbReference type="PIRSF" id="PIRSF037434">
    <property type="entry name" value="STHK_ChrS"/>
    <property type="match status" value="1"/>
</dbReference>
<keyword evidence="9" id="KW-1185">Reference proteome</keyword>
<evidence type="ECO:0000256" key="1">
    <source>
        <dbReference type="ARBA" id="ARBA00022679"/>
    </source>
</evidence>
<evidence type="ECO:0000256" key="2">
    <source>
        <dbReference type="ARBA" id="ARBA00022777"/>
    </source>
</evidence>
<feature type="transmembrane region" description="Helical" evidence="5">
    <location>
        <begin position="43"/>
        <end position="62"/>
    </location>
</feature>
<accession>A0A7H2BKK4</accession>
<dbReference type="InterPro" id="IPR036890">
    <property type="entry name" value="HATPase_C_sf"/>
</dbReference>
<evidence type="ECO:0000313" key="9">
    <source>
        <dbReference type="Proteomes" id="UP000516421"/>
    </source>
</evidence>
<feature type="domain" description="Signal transduction histidine kinase subgroup 3 dimerisation and phosphoacceptor" evidence="7">
    <location>
        <begin position="211"/>
        <end position="274"/>
    </location>
</feature>
<dbReference type="Gene3D" id="1.20.5.1930">
    <property type="match status" value="1"/>
</dbReference>
<dbReference type="InterPro" id="IPR003594">
    <property type="entry name" value="HATPase_dom"/>
</dbReference>
<feature type="transmembrane region" description="Helical" evidence="5">
    <location>
        <begin position="83"/>
        <end position="101"/>
    </location>
</feature>
<name>A0A7H2BKK4_9MICC</name>
<dbReference type="InterPro" id="IPR050482">
    <property type="entry name" value="Sensor_HK_TwoCompSys"/>
</dbReference>
<dbReference type="Pfam" id="PF02518">
    <property type="entry name" value="HATPase_c"/>
    <property type="match status" value="1"/>
</dbReference>
<dbReference type="AlphaFoldDB" id="A0A7H2BKK4"/>
<dbReference type="RefSeq" id="WP_190617797.1">
    <property type="nucleotide sequence ID" value="NZ_BAAAHX010000011.1"/>
</dbReference>